<protein>
    <submittedName>
        <fullName evidence="12">LAQU0S05e06326g1_1</fullName>
    </submittedName>
</protein>
<dbReference type="Gene3D" id="1.10.510.10">
    <property type="entry name" value="Transferase(Phosphotransferase) domain 1"/>
    <property type="match status" value="1"/>
</dbReference>
<keyword evidence="5 7" id="KW-0067">ATP-binding</keyword>
<evidence type="ECO:0000256" key="7">
    <source>
        <dbReference type="PIRSR" id="PIRSR630616-2"/>
    </source>
</evidence>
<keyword evidence="4" id="KW-0418">Kinase</keyword>
<proteinExistence type="predicted"/>
<feature type="region of interest" description="Disordered" evidence="10">
    <location>
        <begin position="364"/>
        <end position="384"/>
    </location>
</feature>
<name>A0A0N7MLJ7_9SACH</name>
<evidence type="ECO:0000313" key="12">
    <source>
        <dbReference type="EMBL" id="CUS22479.1"/>
    </source>
</evidence>
<keyword evidence="3 7" id="KW-0547">Nucleotide-binding</keyword>
<keyword evidence="2" id="KW-0808">Transferase</keyword>
<feature type="region of interest" description="Disordered" evidence="10">
    <location>
        <begin position="484"/>
        <end position="532"/>
    </location>
</feature>
<dbReference type="InterPro" id="IPR000719">
    <property type="entry name" value="Prot_kinase_dom"/>
</dbReference>
<reference evidence="13" key="1">
    <citation type="submission" date="2015-10" db="EMBL/GenBank/DDBJ databases">
        <authorList>
            <person name="Devillers H."/>
        </authorList>
    </citation>
    <scope>NUCLEOTIDE SEQUENCE [LARGE SCALE GENOMIC DNA]</scope>
</reference>
<dbReference type="SMART" id="SM00220">
    <property type="entry name" value="S_TKc"/>
    <property type="match status" value="1"/>
</dbReference>
<keyword evidence="13" id="KW-1185">Reference proteome</keyword>
<feature type="cross-link" description="Glycyl lysine isopeptide (Lys-Gly) (interchain with G-Cter in SUMO2)" evidence="8">
    <location>
        <position position="172"/>
    </location>
</feature>
<accession>A0A0N7MLJ7</accession>
<feature type="binding site" evidence="7">
    <location>
        <begin position="174"/>
        <end position="175"/>
    </location>
    <ligand>
        <name>ATP</name>
        <dbReference type="ChEBI" id="CHEBI:30616"/>
    </ligand>
</feature>
<dbReference type="InterPro" id="IPR008271">
    <property type="entry name" value="Ser/Thr_kinase_AS"/>
</dbReference>
<dbReference type="Pfam" id="PF00069">
    <property type="entry name" value="Pkinase"/>
    <property type="match status" value="1"/>
</dbReference>
<dbReference type="OrthoDB" id="40902at2759"/>
<dbReference type="PANTHER" id="PTHR24350">
    <property type="entry name" value="SERINE/THREONINE-PROTEIN KINASE IAL-RELATED"/>
    <property type="match status" value="1"/>
</dbReference>
<evidence type="ECO:0000256" key="6">
    <source>
        <dbReference type="PIRSR" id="PIRSR630616-1"/>
    </source>
</evidence>
<dbReference type="PROSITE" id="PS00108">
    <property type="entry name" value="PROTEIN_KINASE_ST"/>
    <property type="match status" value="1"/>
</dbReference>
<feature type="compositionally biased region" description="Low complexity" evidence="10">
    <location>
        <begin position="373"/>
        <end position="384"/>
    </location>
</feature>
<evidence type="ECO:0000256" key="2">
    <source>
        <dbReference type="ARBA" id="ARBA00022679"/>
    </source>
</evidence>
<evidence type="ECO:0000256" key="1">
    <source>
        <dbReference type="ARBA" id="ARBA00022527"/>
    </source>
</evidence>
<evidence type="ECO:0000256" key="8">
    <source>
        <dbReference type="PIRSR" id="PIRSR630616-3"/>
    </source>
</evidence>
<dbReference type="EMBL" id="LN890537">
    <property type="protein sequence ID" value="CUS22479.1"/>
    <property type="molecule type" value="Genomic_DNA"/>
</dbReference>
<dbReference type="SUPFAM" id="SSF56112">
    <property type="entry name" value="Protein kinase-like (PK-like)"/>
    <property type="match status" value="1"/>
</dbReference>
<keyword evidence="1" id="KW-0723">Serine/threonine-protein kinase</keyword>
<organism evidence="12 13">
    <name type="scientific">Lachancea quebecensis</name>
    <dbReference type="NCBI Taxonomy" id="1654605"/>
    <lineage>
        <taxon>Eukaryota</taxon>
        <taxon>Fungi</taxon>
        <taxon>Dikarya</taxon>
        <taxon>Ascomycota</taxon>
        <taxon>Saccharomycotina</taxon>
        <taxon>Saccharomycetes</taxon>
        <taxon>Saccharomycetales</taxon>
        <taxon>Saccharomycetaceae</taxon>
        <taxon>Lachancea</taxon>
    </lineage>
</organism>
<evidence type="ECO:0000259" key="11">
    <source>
        <dbReference type="PROSITE" id="PS50011"/>
    </source>
</evidence>
<feature type="domain" description="Protein kinase" evidence="11">
    <location>
        <begin position="29"/>
        <end position="338"/>
    </location>
</feature>
<dbReference type="Proteomes" id="UP000236544">
    <property type="component" value="Unassembled WGS sequence"/>
</dbReference>
<dbReference type="InterPro" id="IPR011009">
    <property type="entry name" value="Kinase-like_dom_sf"/>
</dbReference>
<evidence type="ECO:0000256" key="4">
    <source>
        <dbReference type="ARBA" id="ARBA00022777"/>
    </source>
</evidence>
<feature type="binding site" evidence="7">
    <location>
        <position position="206"/>
    </location>
    <ligand>
        <name>ATP</name>
        <dbReference type="ChEBI" id="CHEBI:30616"/>
    </ligand>
</feature>
<sequence length="532" mass="59252">MSTASVAEASWPQGSVNPDAGDVSRCKYVIKDSQLGDGYFSVVKECMNVYTRDRFAMKLISKKTVEGKLWLIQREVKLLKAVSAKIRELEQSQAACKDTFEGHHHVLQLFDYFETNQNIVLVTQLCSHGDLYEKIIEAGSLDVSKQVKSYTACLLSAIDFLHENGVVHRDLKAENVLFRCRVTELSEYSRRGSHYDHHAHDLILADFGLATNLNGNENELRECVGTVSYIAPEVVRCYGISRLAPSEAKTIPTYGAAIDVWALGVLAYFMMTGYMPFDCETDAETKKCISEGDYYVDEELKSDKSLDSKHFWNFVHLCFTIDASDRPRSQDLKKHPFVQEFFFTENQPEPFGDRIALVKSTSSSSLHNLGTPSRSSSSSSLAALGRSENGSSLNLINIESRDAKLDRVRETLKKTLSMTSIAPLRNNYVDPATQNKKNSTFKLEPMPPSNSLMNGCFSLTPESKSNFTTSPVVSRTHSSTEMGRIMSTGESNGTSLTRQSSGLGNEVTEDEYSKVASTTQRSSRKTGAQFDF</sequence>
<feature type="binding site" evidence="9">
    <location>
        <position position="58"/>
    </location>
    <ligand>
        <name>ATP</name>
        <dbReference type="ChEBI" id="CHEBI:30616"/>
    </ligand>
</feature>
<feature type="active site" description="Proton acceptor" evidence="6">
    <location>
        <position position="170"/>
    </location>
</feature>
<dbReference type="InterPro" id="IPR030616">
    <property type="entry name" value="Aur-like"/>
</dbReference>
<evidence type="ECO:0000256" key="5">
    <source>
        <dbReference type="ARBA" id="ARBA00022840"/>
    </source>
</evidence>
<evidence type="ECO:0000256" key="10">
    <source>
        <dbReference type="SAM" id="MobiDB-lite"/>
    </source>
</evidence>
<dbReference type="PROSITE" id="PS50011">
    <property type="entry name" value="PROTEIN_KINASE_DOM"/>
    <property type="match status" value="1"/>
</dbReference>
<dbReference type="GO" id="GO:0005524">
    <property type="term" value="F:ATP binding"/>
    <property type="evidence" value="ECO:0007669"/>
    <property type="project" value="UniProtKB-UniRule"/>
</dbReference>
<dbReference type="AlphaFoldDB" id="A0A0N7MLJ7"/>
<gene>
    <name evidence="12" type="ORF">LAQU0_S05e06326g</name>
</gene>
<evidence type="ECO:0000256" key="3">
    <source>
        <dbReference type="ARBA" id="ARBA00022741"/>
    </source>
</evidence>
<dbReference type="GO" id="GO:0004674">
    <property type="term" value="F:protein serine/threonine kinase activity"/>
    <property type="evidence" value="ECO:0007669"/>
    <property type="project" value="UniProtKB-KW"/>
</dbReference>
<evidence type="ECO:0000313" key="13">
    <source>
        <dbReference type="Proteomes" id="UP000236544"/>
    </source>
</evidence>
<evidence type="ECO:0000256" key="9">
    <source>
        <dbReference type="PROSITE-ProRule" id="PRU10141"/>
    </source>
</evidence>
<feature type="compositionally biased region" description="Polar residues" evidence="10">
    <location>
        <begin position="488"/>
        <end position="503"/>
    </location>
</feature>
<dbReference type="PROSITE" id="PS00107">
    <property type="entry name" value="PROTEIN_KINASE_ATP"/>
    <property type="match status" value="1"/>
</dbReference>
<dbReference type="InterPro" id="IPR017441">
    <property type="entry name" value="Protein_kinase_ATP_BS"/>
</dbReference>